<dbReference type="InterPro" id="IPR017961">
    <property type="entry name" value="DNA_pol_Y-fam_little_finger"/>
</dbReference>
<dbReference type="Pfam" id="PF00817">
    <property type="entry name" value="IMS"/>
    <property type="match status" value="1"/>
</dbReference>
<evidence type="ECO:0000256" key="12">
    <source>
        <dbReference type="ARBA" id="ARBA00022763"/>
    </source>
</evidence>
<feature type="domain" description="UmuC" evidence="19">
    <location>
        <begin position="15"/>
        <end position="205"/>
    </location>
</feature>
<dbReference type="EMBL" id="CAEZXA010000001">
    <property type="protein sequence ID" value="CAB4662254.1"/>
    <property type="molecule type" value="Genomic_DNA"/>
</dbReference>
<evidence type="ECO:0000256" key="6">
    <source>
        <dbReference type="ARBA" id="ARBA00022457"/>
    </source>
</evidence>
<comment type="cofactor">
    <cofactor evidence="1">
        <name>Mg(2+)</name>
        <dbReference type="ChEBI" id="CHEBI:18420"/>
    </cofactor>
</comment>
<evidence type="ECO:0000256" key="14">
    <source>
        <dbReference type="ARBA" id="ARBA00022932"/>
    </source>
</evidence>
<dbReference type="CDD" id="cd03586">
    <property type="entry name" value="PolY_Pol_IV_kappa"/>
    <property type="match status" value="1"/>
</dbReference>
<protein>
    <recommendedName>
        <fullName evidence="5">DNA-directed DNA polymerase</fullName>
        <ecNumber evidence="5">2.7.7.7</ecNumber>
    </recommendedName>
</protein>
<keyword evidence="9" id="KW-0548">Nucleotidyltransferase</keyword>
<evidence type="ECO:0000256" key="8">
    <source>
        <dbReference type="ARBA" id="ARBA00022679"/>
    </source>
</evidence>
<keyword evidence="11" id="KW-0479">Metal-binding</keyword>
<dbReference type="InterPro" id="IPR050116">
    <property type="entry name" value="DNA_polymerase-Y"/>
</dbReference>
<dbReference type="GO" id="GO:0009432">
    <property type="term" value="P:SOS response"/>
    <property type="evidence" value="ECO:0007669"/>
    <property type="project" value="TreeGrafter"/>
</dbReference>
<evidence type="ECO:0000256" key="17">
    <source>
        <dbReference type="ARBA" id="ARBA00049244"/>
    </source>
</evidence>
<dbReference type="EMBL" id="CAEZZL010000001">
    <property type="protein sequence ID" value="CAB4750473.1"/>
    <property type="molecule type" value="Genomic_DNA"/>
</dbReference>
<dbReference type="PROSITE" id="PS50173">
    <property type="entry name" value="UMUC"/>
    <property type="match status" value="1"/>
</dbReference>
<dbReference type="GO" id="GO:0042276">
    <property type="term" value="P:error-prone translesion synthesis"/>
    <property type="evidence" value="ECO:0007669"/>
    <property type="project" value="TreeGrafter"/>
</dbReference>
<gene>
    <name evidence="20" type="ORF">UFOPK2334_00016</name>
    <name evidence="21" type="ORF">UFOPK2870_00008</name>
</gene>
<dbReference type="InterPro" id="IPR053848">
    <property type="entry name" value="IMS_HHH_1"/>
</dbReference>
<dbReference type="InterPro" id="IPR022880">
    <property type="entry name" value="DNApol_IV"/>
</dbReference>
<comment type="similarity">
    <text evidence="3">Belongs to the DNA polymerase type-Y family.</text>
</comment>
<keyword evidence="16" id="KW-0234">DNA repair</keyword>
<proteinExistence type="inferred from homology"/>
<keyword evidence="10" id="KW-0235">DNA replication</keyword>
<dbReference type="PANTHER" id="PTHR11076:SF33">
    <property type="entry name" value="DNA POLYMERASE KAPPA"/>
    <property type="match status" value="1"/>
</dbReference>
<feature type="region of interest" description="Disordered" evidence="18">
    <location>
        <begin position="406"/>
        <end position="425"/>
    </location>
</feature>
<dbReference type="FunFam" id="3.40.1170.60:FF:000001">
    <property type="entry name" value="DNA polymerase IV"/>
    <property type="match status" value="1"/>
</dbReference>
<dbReference type="GO" id="GO:0003684">
    <property type="term" value="F:damaged DNA binding"/>
    <property type="evidence" value="ECO:0007669"/>
    <property type="project" value="InterPro"/>
</dbReference>
<dbReference type="EC" id="2.7.7.7" evidence="5"/>
<comment type="subunit">
    <text evidence="4">Monomer.</text>
</comment>
<dbReference type="AlphaFoldDB" id="A0A6J6LNW9"/>
<comment type="catalytic activity">
    <reaction evidence="17">
        <text>DNA(n) + a 2'-deoxyribonucleoside 5'-triphosphate = DNA(n+1) + diphosphate</text>
        <dbReference type="Rhea" id="RHEA:22508"/>
        <dbReference type="Rhea" id="RHEA-COMP:17339"/>
        <dbReference type="Rhea" id="RHEA-COMP:17340"/>
        <dbReference type="ChEBI" id="CHEBI:33019"/>
        <dbReference type="ChEBI" id="CHEBI:61560"/>
        <dbReference type="ChEBI" id="CHEBI:173112"/>
        <dbReference type="EC" id="2.7.7.7"/>
    </reaction>
</comment>
<keyword evidence="6" id="KW-0515">Mutator protein</keyword>
<evidence type="ECO:0000313" key="20">
    <source>
        <dbReference type="EMBL" id="CAB4662254.1"/>
    </source>
</evidence>
<dbReference type="HAMAP" id="MF_01113">
    <property type="entry name" value="DNApol_IV"/>
    <property type="match status" value="1"/>
</dbReference>
<name>A0A6J6LNW9_9ZZZZ</name>
<dbReference type="GO" id="GO:0003887">
    <property type="term" value="F:DNA-directed DNA polymerase activity"/>
    <property type="evidence" value="ECO:0007669"/>
    <property type="project" value="UniProtKB-KW"/>
</dbReference>
<keyword evidence="13" id="KW-0460">Magnesium</keyword>
<dbReference type="GO" id="GO:0006260">
    <property type="term" value="P:DNA replication"/>
    <property type="evidence" value="ECO:0007669"/>
    <property type="project" value="UniProtKB-KW"/>
</dbReference>
<dbReference type="Gene3D" id="1.10.150.20">
    <property type="entry name" value="5' to 3' exonuclease, C-terminal subdomain"/>
    <property type="match status" value="1"/>
</dbReference>
<evidence type="ECO:0000256" key="2">
    <source>
        <dbReference type="ARBA" id="ARBA00004496"/>
    </source>
</evidence>
<evidence type="ECO:0000256" key="1">
    <source>
        <dbReference type="ARBA" id="ARBA00001946"/>
    </source>
</evidence>
<evidence type="ECO:0000256" key="10">
    <source>
        <dbReference type="ARBA" id="ARBA00022705"/>
    </source>
</evidence>
<comment type="subcellular location">
    <subcellularLocation>
        <location evidence="2">Cytoplasm</location>
    </subcellularLocation>
</comment>
<dbReference type="Pfam" id="PF11799">
    <property type="entry name" value="IMS_C"/>
    <property type="match status" value="1"/>
</dbReference>
<dbReference type="GO" id="GO:0046872">
    <property type="term" value="F:metal ion binding"/>
    <property type="evidence" value="ECO:0007669"/>
    <property type="project" value="UniProtKB-KW"/>
</dbReference>
<keyword evidence="7" id="KW-0963">Cytoplasm</keyword>
<dbReference type="InterPro" id="IPR036775">
    <property type="entry name" value="DNA_pol_Y-fam_lit_finger_sf"/>
</dbReference>
<evidence type="ECO:0000256" key="9">
    <source>
        <dbReference type="ARBA" id="ARBA00022695"/>
    </source>
</evidence>
<dbReference type="InterPro" id="IPR043128">
    <property type="entry name" value="Rev_trsase/Diguanyl_cyclase"/>
</dbReference>
<accession>A0A6J6LNW9</accession>
<dbReference type="FunFam" id="3.30.1490.100:FF:000004">
    <property type="entry name" value="DNA polymerase IV"/>
    <property type="match status" value="1"/>
</dbReference>
<evidence type="ECO:0000256" key="18">
    <source>
        <dbReference type="SAM" id="MobiDB-lite"/>
    </source>
</evidence>
<dbReference type="Gene3D" id="3.30.1490.100">
    <property type="entry name" value="DNA polymerase, Y-family, little finger domain"/>
    <property type="match status" value="1"/>
</dbReference>
<evidence type="ECO:0000256" key="11">
    <source>
        <dbReference type="ARBA" id="ARBA00022723"/>
    </source>
</evidence>
<dbReference type="NCBIfam" id="NF002677">
    <property type="entry name" value="PRK02406.1"/>
    <property type="match status" value="1"/>
</dbReference>
<evidence type="ECO:0000259" key="19">
    <source>
        <dbReference type="PROSITE" id="PS50173"/>
    </source>
</evidence>
<dbReference type="Pfam" id="PF21999">
    <property type="entry name" value="IMS_HHH_1"/>
    <property type="match status" value="1"/>
</dbReference>
<keyword evidence="8" id="KW-0808">Transferase</keyword>
<keyword evidence="12" id="KW-0227">DNA damage</keyword>
<evidence type="ECO:0000256" key="15">
    <source>
        <dbReference type="ARBA" id="ARBA00023125"/>
    </source>
</evidence>
<organism evidence="20">
    <name type="scientific">freshwater metagenome</name>
    <dbReference type="NCBI Taxonomy" id="449393"/>
    <lineage>
        <taxon>unclassified sequences</taxon>
        <taxon>metagenomes</taxon>
        <taxon>ecological metagenomes</taxon>
    </lineage>
</organism>
<dbReference type="Gene3D" id="3.30.70.270">
    <property type="match status" value="1"/>
</dbReference>
<evidence type="ECO:0000256" key="16">
    <source>
        <dbReference type="ARBA" id="ARBA00023204"/>
    </source>
</evidence>
<dbReference type="InterPro" id="IPR043502">
    <property type="entry name" value="DNA/RNA_pol_sf"/>
</dbReference>
<feature type="compositionally biased region" description="Polar residues" evidence="18">
    <location>
        <begin position="415"/>
        <end position="425"/>
    </location>
</feature>
<evidence type="ECO:0000256" key="3">
    <source>
        <dbReference type="ARBA" id="ARBA00010945"/>
    </source>
</evidence>
<dbReference type="SUPFAM" id="SSF56672">
    <property type="entry name" value="DNA/RNA polymerases"/>
    <property type="match status" value="1"/>
</dbReference>
<sequence>MSAVAFVQMTTNRSILHIDMDAFYVSVELLRHPELRGQPVVVGGTGGRGVVAAASYEARRYGIHSALSSAIARKLCPDAVFLPPDISHYVEFSQRLHTIFETFTPLVEQISIDEAFLDVTGASMLLGDAVSIAWALRERVVSETQLTCSVGVAPNKFLAKLASEHAKPRALAGGVQRGYQVFEVKPGNEKEFLLPLAVQSLWGVGPATLSKLEAIGVRTVADLAELDVEIVCAAVGDVNGRHLHALAQGIDDRIVQPDRIAKSIGHEETFSTDLTTHDELRVQLVRLCDAVARRTRDAGVAAGTLLLKVKFSSFESVTRSVTPTVPLTTGPSMVAALEPLLAMLDYSQGVRLLGVHAQKLTEQSERTPRLFDDGGESPEDIEEHWKPASRAVDLIVDRFGAGMIGPVSGLHTKKPGQSPSGPVAE</sequence>
<dbReference type="Gene3D" id="3.40.1170.60">
    <property type="match status" value="1"/>
</dbReference>
<dbReference type="InterPro" id="IPR001126">
    <property type="entry name" value="UmuC"/>
</dbReference>
<keyword evidence="14" id="KW-0239">DNA-directed DNA polymerase</keyword>
<dbReference type="GO" id="GO:0005829">
    <property type="term" value="C:cytosol"/>
    <property type="evidence" value="ECO:0007669"/>
    <property type="project" value="TreeGrafter"/>
</dbReference>
<reference evidence="20" key="1">
    <citation type="submission" date="2020-05" db="EMBL/GenBank/DDBJ databases">
        <authorList>
            <person name="Chiriac C."/>
            <person name="Salcher M."/>
            <person name="Ghai R."/>
            <person name="Kavagutti S V."/>
        </authorList>
    </citation>
    <scope>NUCLEOTIDE SEQUENCE</scope>
</reference>
<evidence type="ECO:0000256" key="7">
    <source>
        <dbReference type="ARBA" id="ARBA00022490"/>
    </source>
</evidence>
<evidence type="ECO:0000256" key="5">
    <source>
        <dbReference type="ARBA" id="ARBA00012417"/>
    </source>
</evidence>
<evidence type="ECO:0000256" key="4">
    <source>
        <dbReference type="ARBA" id="ARBA00011245"/>
    </source>
</evidence>
<dbReference type="PANTHER" id="PTHR11076">
    <property type="entry name" value="DNA REPAIR POLYMERASE UMUC / TRANSFERASE FAMILY MEMBER"/>
    <property type="match status" value="1"/>
</dbReference>
<keyword evidence="15" id="KW-0238">DNA-binding</keyword>
<evidence type="ECO:0000256" key="13">
    <source>
        <dbReference type="ARBA" id="ARBA00022842"/>
    </source>
</evidence>
<dbReference type="GO" id="GO:0006281">
    <property type="term" value="P:DNA repair"/>
    <property type="evidence" value="ECO:0007669"/>
    <property type="project" value="UniProtKB-KW"/>
</dbReference>
<evidence type="ECO:0000313" key="21">
    <source>
        <dbReference type="EMBL" id="CAB4750473.1"/>
    </source>
</evidence>
<dbReference type="SUPFAM" id="SSF100879">
    <property type="entry name" value="Lesion bypass DNA polymerase (Y-family), little finger domain"/>
    <property type="match status" value="1"/>
</dbReference>